<reference evidence="2" key="2">
    <citation type="submission" date="2023-05" db="EMBL/GenBank/DDBJ databases">
        <authorList>
            <consortium name="Lawrence Berkeley National Laboratory"/>
            <person name="Steindorff A."/>
            <person name="Hensen N."/>
            <person name="Bonometti L."/>
            <person name="Westerberg I."/>
            <person name="Brannstrom I.O."/>
            <person name="Guillou S."/>
            <person name="Cros-Aarteil S."/>
            <person name="Calhoun S."/>
            <person name="Haridas S."/>
            <person name="Kuo A."/>
            <person name="Mondo S."/>
            <person name="Pangilinan J."/>
            <person name="Riley R."/>
            <person name="Labutti K."/>
            <person name="Andreopoulos B."/>
            <person name="Lipzen A."/>
            <person name="Chen C."/>
            <person name="Yanf M."/>
            <person name="Daum C."/>
            <person name="Ng V."/>
            <person name="Clum A."/>
            <person name="Ohm R."/>
            <person name="Martin F."/>
            <person name="Silar P."/>
            <person name="Natvig D."/>
            <person name="Lalanne C."/>
            <person name="Gautier V."/>
            <person name="Ament-Velasquez S.L."/>
            <person name="Kruys A."/>
            <person name="Hutchinson M.I."/>
            <person name="Powell A.J."/>
            <person name="Barry K."/>
            <person name="Miller A.N."/>
            <person name="Grigoriev I.V."/>
            <person name="Debuchy R."/>
            <person name="Gladieux P."/>
            <person name="Thoren M.H."/>
            <person name="Johannesson H."/>
        </authorList>
    </citation>
    <scope>NUCLEOTIDE SEQUENCE</scope>
    <source>
        <strain evidence="2">CBS 892.96</strain>
    </source>
</reference>
<dbReference type="AlphaFoldDB" id="A0AAN7A3B6"/>
<dbReference type="Proteomes" id="UP001302321">
    <property type="component" value="Unassembled WGS sequence"/>
</dbReference>
<comment type="caution">
    <text evidence="2">The sequence shown here is derived from an EMBL/GenBank/DDBJ whole genome shotgun (WGS) entry which is preliminary data.</text>
</comment>
<evidence type="ECO:0000313" key="2">
    <source>
        <dbReference type="EMBL" id="KAK4172523.1"/>
    </source>
</evidence>
<gene>
    <name evidence="2" type="ORF">QBC36DRAFT_294270</name>
</gene>
<feature type="compositionally biased region" description="Polar residues" evidence="1">
    <location>
        <begin position="1"/>
        <end position="10"/>
    </location>
</feature>
<evidence type="ECO:0000313" key="3">
    <source>
        <dbReference type="Proteomes" id="UP001302321"/>
    </source>
</evidence>
<evidence type="ECO:0000256" key="1">
    <source>
        <dbReference type="SAM" id="MobiDB-lite"/>
    </source>
</evidence>
<keyword evidence="3" id="KW-1185">Reference proteome</keyword>
<organism evidence="2 3">
    <name type="scientific">Triangularia setosa</name>
    <dbReference type="NCBI Taxonomy" id="2587417"/>
    <lineage>
        <taxon>Eukaryota</taxon>
        <taxon>Fungi</taxon>
        <taxon>Dikarya</taxon>
        <taxon>Ascomycota</taxon>
        <taxon>Pezizomycotina</taxon>
        <taxon>Sordariomycetes</taxon>
        <taxon>Sordariomycetidae</taxon>
        <taxon>Sordariales</taxon>
        <taxon>Podosporaceae</taxon>
        <taxon>Triangularia</taxon>
    </lineage>
</organism>
<protein>
    <submittedName>
        <fullName evidence="2">Uncharacterized protein</fullName>
    </submittedName>
</protein>
<name>A0AAN7A3B6_9PEZI</name>
<reference evidence="2" key="1">
    <citation type="journal article" date="2023" name="Mol. Phylogenet. Evol.">
        <title>Genome-scale phylogeny and comparative genomics of the fungal order Sordariales.</title>
        <authorList>
            <person name="Hensen N."/>
            <person name="Bonometti L."/>
            <person name="Westerberg I."/>
            <person name="Brannstrom I.O."/>
            <person name="Guillou S."/>
            <person name="Cros-Aarteil S."/>
            <person name="Calhoun S."/>
            <person name="Haridas S."/>
            <person name="Kuo A."/>
            <person name="Mondo S."/>
            <person name="Pangilinan J."/>
            <person name="Riley R."/>
            <person name="LaButti K."/>
            <person name="Andreopoulos B."/>
            <person name="Lipzen A."/>
            <person name="Chen C."/>
            <person name="Yan M."/>
            <person name="Daum C."/>
            <person name="Ng V."/>
            <person name="Clum A."/>
            <person name="Steindorff A."/>
            <person name="Ohm R.A."/>
            <person name="Martin F."/>
            <person name="Silar P."/>
            <person name="Natvig D.O."/>
            <person name="Lalanne C."/>
            <person name="Gautier V."/>
            <person name="Ament-Velasquez S.L."/>
            <person name="Kruys A."/>
            <person name="Hutchinson M.I."/>
            <person name="Powell A.J."/>
            <person name="Barry K."/>
            <person name="Miller A.N."/>
            <person name="Grigoriev I.V."/>
            <person name="Debuchy R."/>
            <person name="Gladieux P."/>
            <person name="Hiltunen Thoren M."/>
            <person name="Johannesson H."/>
        </authorList>
    </citation>
    <scope>NUCLEOTIDE SEQUENCE</scope>
    <source>
        <strain evidence="2">CBS 892.96</strain>
    </source>
</reference>
<proteinExistence type="predicted"/>
<accession>A0AAN7A3B6</accession>
<feature type="region of interest" description="Disordered" evidence="1">
    <location>
        <begin position="1"/>
        <end position="39"/>
    </location>
</feature>
<feature type="compositionally biased region" description="Basic and acidic residues" evidence="1">
    <location>
        <begin position="18"/>
        <end position="39"/>
    </location>
</feature>
<sequence length="78" mass="8440">MSVSVSSAENGQVVGDGETGRKKSNRGWEELGEGNHESSVKVAASGGNWWDSRFVNGANIDLWRISYGLSPDSTFYKS</sequence>
<dbReference type="EMBL" id="MU866415">
    <property type="protein sequence ID" value="KAK4172523.1"/>
    <property type="molecule type" value="Genomic_DNA"/>
</dbReference>